<evidence type="ECO:0000256" key="1">
    <source>
        <dbReference type="SAM" id="MobiDB-lite"/>
    </source>
</evidence>
<dbReference type="Pfam" id="PF14155">
    <property type="entry name" value="DUF4307"/>
    <property type="match status" value="1"/>
</dbReference>
<keyword evidence="2" id="KW-0812">Transmembrane</keyword>
<reference evidence="3 4" key="1">
    <citation type="submission" date="2023-04" db="EMBL/GenBank/DDBJ databases">
        <title>Funneling lignin-derived compounds into biodiesel using alkali-halophilic Citricoccus sp. P2.</title>
        <authorList>
            <person name="Luo C.-B."/>
        </authorList>
    </citation>
    <scope>NUCLEOTIDE SEQUENCE [LARGE SCALE GENOMIC DNA]</scope>
    <source>
        <strain evidence="3 4">P2</strain>
    </source>
</reference>
<keyword evidence="2" id="KW-1133">Transmembrane helix</keyword>
<dbReference type="Proteomes" id="UP001219037">
    <property type="component" value="Chromosome"/>
</dbReference>
<organism evidence="3 4">
    <name type="scientific">Citricoccus muralis</name>
    <dbReference type="NCBI Taxonomy" id="169134"/>
    <lineage>
        <taxon>Bacteria</taxon>
        <taxon>Bacillati</taxon>
        <taxon>Actinomycetota</taxon>
        <taxon>Actinomycetes</taxon>
        <taxon>Micrococcales</taxon>
        <taxon>Micrococcaceae</taxon>
        <taxon>Citricoccus</taxon>
    </lineage>
</organism>
<sequence>MDQQPQPAGHVTEDSLANRYGRAQSTSNPRARRRGIIIAVVALIAAVLVTVWIAYSATADRLSWKDVGYSIASDQEASVTFQLTKEPEATVTCSVQILAENYAVVGFDTVTIGPEPEDESRLPSDMTRYYEAPLRTDGLGVSGVVDTCWYAGEGPSNIQYINTGD</sequence>
<name>A0ABY8H9R5_9MICC</name>
<feature type="transmembrane region" description="Helical" evidence="2">
    <location>
        <begin position="35"/>
        <end position="55"/>
    </location>
</feature>
<feature type="region of interest" description="Disordered" evidence="1">
    <location>
        <begin position="1"/>
        <end position="27"/>
    </location>
</feature>
<keyword evidence="4" id="KW-1185">Reference proteome</keyword>
<dbReference type="InterPro" id="IPR025443">
    <property type="entry name" value="DUF4307"/>
</dbReference>
<proteinExistence type="predicted"/>
<dbReference type="EMBL" id="CP121252">
    <property type="protein sequence ID" value="WFP17373.1"/>
    <property type="molecule type" value="Genomic_DNA"/>
</dbReference>
<accession>A0ABY8H9R5</accession>
<evidence type="ECO:0000256" key="2">
    <source>
        <dbReference type="SAM" id="Phobius"/>
    </source>
</evidence>
<keyword evidence="2" id="KW-0472">Membrane</keyword>
<dbReference type="RefSeq" id="WP_278158806.1">
    <property type="nucleotide sequence ID" value="NZ_CP121252.1"/>
</dbReference>
<protein>
    <submittedName>
        <fullName evidence="3">DUF4307 domain-containing protein</fullName>
    </submittedName>
</protein>
<gene>
    <name evidence="3" type="ORF">P8192_04485</name>
</gene>
<evidence type="ECO:0000313" key="4">
    <source>
        <dbReference type="Proteomes" id="UP001219037"/>
    </source>
</evidence>
<evidence type="ECO:0000313" key="3">
    <source>
        <dbReference type="EMBL" id="WFP17373.1"/>
    </source>
</evidence>